<feature type="modified residue" description="O-UMP-tyrosine" evidence="1">
    <location>
        <position position="80"/>
    </location>
</feature>
<dbReference type="AlphaFoldDB" id="A0A1I2FU77"/>
<keyword evidence="1" id="KW-0597">Phosphoprotein</keyword>
<dbReference type="PROSITE" id="PS51343">
    <property type="entry name" value="PII_GLNB_DOM"/>
    <property type="match status" value="1"/>
</dbReference>
<dbReference type="Proteomes" id="UP000198964">
    <property type="component" value="Unassembled WGS sequence"/>
</dbReference>
<dbReference type="PANTHER" id="PTHR30115:SF11">
    <property type="entry name" value="NITROGEN REGULATORY PROTEIN P-II HOMOLOG"/>
    <property type="match status" value="1"/>
</dbReference>
<dbReference type="GO" id="GO:0005524">
    <property type="term" value="F:ATP binding"/>
    <property type="evidence" value="ECO:0007669"/>
    <property type="project" value="TreeGrafter"/>
</dbReference>
<name>A0A1I2FU77_9BACT</name>
<dbReference type="InterPro" id="IPR015867">
    <property type="entry name" value="N-reg_PII/ATP_PRibTrfase_C"/>
</dbReference>
<evidence type="ECO:0000256" key="2">
    <source>
        <dbReference type="RuleBase" id="RU003936"/>
    </source>
</evidence>
<reference evidence="3 5" key="1">
    <citation type="submission" date="2016-10" db="EMBL/GenBank/DDBJ databases">
        <authorList>
            <person name="de Groot N.N."/>
        </authorList>
    </citation>
    <scope>NUCLEOTIDE SEQUENCE [LARGE SCALE GENOMIC DNA]</scope>
    <source>
        <strain evidence="3 5">CGMCC 1.9156</strain>
    </source>
</reference>
<dbReference type="Gene3D" id="3.30.70.120">
    <property type="match status" value="1"/>
</dbReference>
<accession>A0A1I2FU77</accession>
<keyword evidence="5" id="KW-1185">Reference proteome</keyword>
<dbReference type="PANTHER" id="PTHR30115">
    <property type="entry name" value="NITROGEN REGULATORY PROTEIN P-II"/>
    <property type="match status" value="1"/>
</dbReference>
<evidence type="ECO:0000256" key="1">
    <source>
        <dbReference type="PIRSR" id="PIRSR602187-50"/>
    </source>
</evidence>
<evidence type="ECO:0000313" key="6">
    <source>
        <dbReference type="Proteomes" id="UP000294848"/>
    </source>
</evidence>
<comment type="similarity">
    <text evidence="2">Belongs to the P(II) protein family.</text>
</comment>
<dbReference type="EMBL" id="FONW01000002">
    <property type="protein sequence ID" value="SFF08513.1"/>
    <property type="molecule type" value="Genomic_DNA"/>
</dbReference>
<dbReference type="PRINTS" id="PR00340">
    <property type="entry name" value="PIIGLNB"/>
</dbReference>
<dbReference type="GO" id="GO:0005829">
    <property type="term" value="C:cytosol"/>
    <property type="evidence" value="ECO:0007669"/>
    <property type="project" value="TreeGrafter"/>
</dbReference>
<sequence length="148" mass="17088">MRNFYVRATDGAVPSVKFEFLTIRKLKFIPMKKIEAIIRKTKFDEVADELREAGIEFFSFWDVRGVGQTRQERIYRGVVYDTSTIERTMLSIIVRDKNVEKTVLAIMKAARTGEIGDGKVFISGIEESYRIRTGEYGDESLFIKGKEE</sequence>
<organism evidence="3 5">
    <name type="scientific">Sunxiuqinia elliptica</name>
    <dbReference type="NCBI Taxonomy" id="655355"/>
    <lineage>
        <taxon>Bacteria</taxon>
        <taxon>Pseudomonadati</taxon>
        <taxon>Bacteroidota</taxon>
        <taxon>Bacteroidia</taxon>
        <taxon>Marinilabiliales</taxon>
        <taxon>Prolixibacteraceae</taxon>
        <taxon>Sunxiuqinia</taxon>
    </lineage>
</organism>
<dbReference type="InterPro" id="IPR002187">
    <property type="entry name" value="N-reg_PII"/>
</dbReference>
<proteinExistence type="inferred from homology"/>
<dbReference type="Proteomes" id="UP000294848">
    <property type="component" value="Unassembled WGS sequence"/>
</dbReference>
<dbReference type="SUPFAM" id="SSF54913">
    <property type="entry name" value="GlnB-like"/>
    <property type="match status" value="1"/>
</dbReference>
<reference evidence="4 6" key="2">
    <citation type="submission" date="2019-03" db="EMBL/GenBank/DDBJ databases">
        <title>Freshwater and sediment microbial communities from various areas in North America, analyzing microbe dynamics in response to fracking.</title>
        <authorList>
            <person name="Lamendella R."/>
        </authorList>
    </citation>
    <scope>NUCLEOTIDE SEQUENCE [LARGE SCALE GENOMIC DNA]</scope>
    <source>
        <strain evidence="4 6">114D</strain>
    </source>
</reference>
<evidence type="ECO:0000313" key="4">
    <source>
        <dbReference type="EMBL" id="TDO05314.1"/>
    </source>
</evidence>
<dbReference type="InterPro" id="IPR011322">
    <property type="entry name" value="N-reg_PII-like_a/b"/>
</dbReference>
<dbReference type="STRING" id="655355.SAMN05216283_102607"/>
<dbReference type="SMART" id="SM00938">
    <property type="entry name" value="P-II"/>
    <property type="match status" value="1"/>
</dbReference>
<evidence type="ECO:0000313" key="3">
    <source>
        <dbReference type="EMBL" id="SFF08513.1"/>
    </source>
</evidence>
<dbReference type="GO" id="GO:0006808">
    <property type="term" value="P:regulation of nitrogen utilization"/>
    <property type="evidence" value="ECO:0007669"/>
    <property type="project" value="InterPro"/>
</dbReference>
<dbReference type="GO" id="GO:0030234">
    <property type="term" value="F:enzyme regulator activity"/>
    <property type="evidence" value="ECO:0007669"/>
    <property type="project" value="InterPro"/>
</dbReference>
<dbReference type="EMBL" id="SNWI01000001">
    <property type="protein sequence ID" value="TDO05314.1"/>
    <property type="molecule type" value="Genomic_DNA"/>
</dbReference>
<protein>
    <submittedName>
        <fullName evidence="3">Nitrogen regulatory protein P-II family</fullName>
    </submittedName>
</protein>
<gene>
    <name evidence="4" type="ORF">DET52_101670</name>
    <name evidence="3" type="ORF">SAMN05216283_102607</name>
</gene>
<dbReference type="PROSITE" id="PS00638">
    <property type="entry name" value="PII_GLNB_CTER"/>
    <property type="match status" value="1"/>
</dbReference>
<evidence type="ECO:0000313" key="5">
    <source>
        <dbReference type="Proteomes" id="UP000198964"/>
    </source>
</evidence>
<dbReference type="Pfam" id="PF00543">
    <property type="entry name" value="P-II"/>
    <property type="match status" value="1"/>
</dbReference>
<dbReference type="InterPro" id="IPR017918">
    <property type="entry name" value="N-reg_PII_CS"/>
</dbReference>